<dbReference type="Pfam" id="PF07645">
    <property type="entry name" value="EGF_CA"/>
    <property type="match status" value="1"/>
</dbReference>
<gene>
    <name evidence="7" type="ORF">GPUH_LOCUS2700</name>
</gene>
<evidence type="ECO:0000256" key="1">
    <source>
        <dbReference type="ARBA" id="ARBA00022536"/>
    </source>
</evidence>
<dbReference type="PROSITE" id="PS50026">
    <property type="entry name" value="EGF_3"/>
    <property type="match status" value="3"/>
</dbReference>
<organism evidence="7 8">
    <name type="scientific">Gongylonema pulchrum</name>
    <dbReference type="NCBI Taxonomy" id="637853"/>
    <lineage>
        <taxon>Eukaryota</taxon>
        <taxon>Metazoa</taxon>
        <taxon>Ecdysozoa</taxon>
        <taxon>Nematoda</taxon>
        <taxon>Chromadorea</taxon>
        <taxon>Rhabditida</taxon>
        <taxon>Spirurina</taxon>
        <taxon>Spiruromorpha</taxon>
        <taxon>Spiruroidea</taxon>
        <taxon>Gongylonematidae</taxon>
        <taxon>Gongylonema</taxon>
    </lineage>
</organism>
<dbReference type="Pfam" id="PF00008">
    <property type="entry name" value="EGF"/>
    <property type="match status" value="1"/>
</dbReference>
<name>A0A3P6QW70_9BILA</name>
<dbReference type="InterPro" id="IPR000742">
    <property type="entry name" value="EGF"/>
</dbReference>
<dbReference type="FunFam" id="2.10.25.10:FF:000291">
    <property type="entry name" value="Transmembrane matrix receptor MUP-4"/>
    <property type="match status" value="1"/>
</dbReference>
<feature type="domain" description="EGF-like" evidence="6">
    <location>
        <begin position="170"/>
        <end position="208"/>
    </location>
</feature>
<dbReference type="OrthoDB" id="4405280at2759"/>
<dbReference type="SUPFAM" id="SSF57196">
    <property type="entry name" value="EGF/Laminin"/>
    <property type="match status" value="1"/>
</dbReference>
<proteinExistence type="predicted"/>
<dbReference type="CDD" id="cd00054">
    <property type="entry name" value="EGF_CA"/>
    <property type="match status" value="3"/>
</dbReference>
<dbReference type="InterPro" id="IPR000152">
    <property type="entry name" value="EGF-type_Asp/Asn_hydroxyl_site"/>
</dbReference>
<evidence type="ECO:0000256" key="2">
    <source>
        <dbReference type="ARBA" id="ARBA00022729"/>
    </source>
</evidence>
<dbReference type="InterPro" id="IPR049883">
    <property type="entry name" value="NOTCH1_EGF-like"/>
</dbReference>
<protein>
    <recommendedName>
        <fullName evidence="6">EGF-like domain-containing protein</fullName>
    </recommendedName>
</protein>
<dbReference type="InterPro" id="IPR024731">
    <property type="entry name" value="NELL2-like_EGF"/>
</dbReference>
<evidence type="ECO:0000313" key="8">
    <source>
        <dbReference type="Proteomes" id="UP000271098"/>
    </source>
</evidence>
<evidence type="ECO:0000259" key="6">
    <source>
        <dbReference type="PROSITE" id="PS50026"/>
    </source>
</evidence>
<sequence length="305" mass="33633">MPSQDADCHNGGVQCGKNEECIRGNNNAYHVSQLFSFPEEIVLPSGARIELQLLQCECTLGYERNLQSGECTAPGSCNPSAPNPCDIRKREKCLLHSTGRYYTCQCAAHEKRHPVTGICLQDECTSGAHDCDKNARCIDTDDGFLCACRNGFLDQSPDPVNKPGRVCVAEKNECLDGTHKCSPNAICTDTVQGYICRCKPGYVDFSPNPHSFGGIVCKQVVNECQNPSLNTCHKDAICIDTADSYKCICKTGYTDLDELRNPGRNCQKGELGYYFLKNSFANSCSMNFAFYYYLINVALRSNISP</sequence>
<evidence type="ECO:0000256" key="5">
    <source>
        <dbReference type="PROSITE-ProRule" id="PRU00076"/>
    </source>
</evidence>
<dbReference type="SMART" id="SM00179">
    <property type="entry name" value="EGF_CA"/>
    <property type="match status" value="3"/>
</dbReference>
<dbReference type="InterPro" id="IPR009030">
    <property type="entry name" value="Growth_fac_rcpt_cys_sf"/>
</dbReference>
<dbReference type="SUPFAM" id="SSF57184">
    <property type="entry name" value="Growth factor receptor domain"/>
    <property type="match status" value="1"/>
</dbReference>
<dbReference type="AlphaFoldDB" id="A0A3P6QW70"/>
<keyword evidence="8" id="KW-1185">Reference proteome</keyword>
<keyword evidence="4" id="KW-1015">Disulfide bond</keyword>
<keyword evidence="3" id="KW-0677">Repeat</keyword>
<dbReference type="Pfam" id="PF12947">
    <property type="entry name" value="EGF_3"/>
    <property type="match status" value="1"/>
</dbReference>
<reference evidence="7 8" key="1">
    <citation type="submission" date="2018-11" db="EMBL/GenBank/DDBJ databases">
        <authorList>
            <consortium name="Pathogen Informatics"/>
        </authorList>
    </citation>
    <scope>NUCLEOTIDE SEQUENCE [LARGE SCALE GENOMIC DNA]</scope>
</reference>
<keyword evidence="2" id="KW-0732">Signal</keyword>
<dbReference type="Gene3D" id="2.10.25.10">
    <property type="entry name" value="Laminin"/>
    <property type="match status" value="3"/>
</dbReference>
<accession>A0A3P6QW70</accession>
<dbReference type="EMBL" id="UYRT01004225">
    <property type="protein sequence ID" value="VDK35921.1"/>
    <property type="molecule type" value="Genomic_DNA"/>
</dbReference>
<dbReference type="PANTHER" id="PTHR24039">
    <property type="entry name" value="FIBRILLIN-RELATED"/>
    <property type="match status" value="1"/>
</dbReference>
<dbReference type="PROSITE" id="PS00010">
    <property type="entry name" value="ASX_HYDROXYL"/>
    <property type="match status" value="3"/>
</dbReference>
<dbReference type="Proteomes" id="UP000271098">
    <property type="component" value="Unassembled WGS sequence"/>
</dbReference>
<evidence type="ECO:0000256" key="4">
    <source>
        <dbReference type="ARBA" id="ARBA00023157"/>
    </source>
</evidence>
<dbReference type="GO" id="GO:0005509">
    <property type="term" value="F:calcium ion binding"/>
    <property type="evidence" value="ECO:0007669"/>
    <property type="project" value="InterPro"/>
</dbReference>
<feature type="domain" description="EGF-like" evidence="6">
    <location>
        <begin position="120"/>
        <end position="158"/>
    </location>
</feature>
<evidence type="ECO:0000313" key="7">
    <source>
        <dbReference type="EMBL" id="VDK35921.1"/>
    </source>
</evidence>
<feature type="domain" description="EGF-like" evidence="6">
    <location>
        <begin position="220"/>
        <end position="267"/>
    </location>
</feature>
<comment type="caution">
    <text evidence="5">Lacks conserved residue(s) required for the propagation of feature annotation.</text>
</comment>
<dbReference type="SMART" id="SM00181">
    <property type="entry name" value="EGF"/>
    <property type="match status" value="3"/>
</dbReference>
<keyword evidence="1 5" id="KW-0245">EGF-like domain</keyword>
<dbReference type="InterPro" id="IPR001881">
    <property type="entry name" value="EGF-like_Ca-bd_dom"/>
</dbReference>
<evidence type="ECO:0000256" key="3">
    <source>
        <dbReference type="ARBA" id="ARBA00022737"/>
    </source>
</evidence>
<dbReference type="PANTHER" id="PTHR24039:SF40">
    <property type="entry name" value="TRANSMEMBRANE MATRIX RECEPTOR MUP-4"/>
    <property type="match status" value="1"/>
</dbReference>